<keyword evidence="2" id="KW-1185">Reference proteome</keyword>
<dbReference type="Proteomes" id="UP000501726">
    <property type="component" value="Chromosome"/>
</dbReference>
<proteinExistence type="predicted"/>
<dbReference type="AlphaFoldDB" id="A0A6F8PV92"/>
<dbReference type="EMBL" id="AP021889">
    <property type="protein sequence ID" value="BBP45957.1"/>
    <property type="molecule type" value="Genomic_DNA"/>
</dbReference>
<accession>A0A6F8PV92</accession>
<reference evidence="2" key="1">
    <citation type="submission" date="2019-11" db="EMBL/GenBank/DDBJ databases">
        <title>Isolation and characterization of two novel species in the genus Thiomicrorhabdus.</title>
        <authorList>
            <person name="Mochizuki J."/>
            <person name="Kojima H."/>
            <person name="Fukui M."/>
        </authorList>
    </citation>
    <scope>NUCLEOTIDE SEQUENCE [LARGE SCALE GENOMIC DNA]</scope>
    <source>
        <strain evidence="2">aks77</strain>
    </source>
</reference>
<evidence type="ECO:0000313" key="2">
    <source>
        <dbReference type="Proteomes" id="UP000501726"/>
    </source>
</evidence>
<sequence>MKFFKDHHNEIYVISDAQMHLVRPDWIEITEKQREALLSQQDHADLEPEVLTEQQISAIKERLLEIDVESIRPLRAIATDTAQYYDHQKLKTLNQERVQLLRLLKNK</sequence>
<name>A0A6F8PV92_9GAMM</name>
<dbReference type="RefSeq" id="WP_173272123.1">
    <property type="nucleotide sequence ID" value="NZ_AP021889.1"/>
</dbReference>
<gene>
    <name evidence="1" type="ORF">THMIRHAS_13300</name>
</gene>
<dbReference type="KEGG" id="tse:THMIRHAS_13300"/>
<organism evidence="1 2">
    <name type="scientific">Thiosulfatimonas sediminis</name>
    <dbReference type="NCBI Taxonomy" id="2675054"/>
    <lineage>
        <taxon>Bacteria</taxon>
        <taxon>Pseudomonadati</taxon>
        <taxon>Pseudomonadota</taxon>
        <taxon>Gammaproteobacteria</taxon>
        <taxon>Thiotrichales</taxon>
        <taxon>Piscirickettsiaceae</taxon>
        <taxon>Thiosulfatimonas</taxon>
    </lineage>
</organism>
<protein>
    <submittedName>
        <fullName evidence="1">Uncharacterized protein</fullName>
    </submittedName>
</protein>
<evidence type="ECO:0000313" key="1">
    <source>
        <dbReference type="EMBL" id="BBP45957.1"/>
    </source>
</evidence>